<feature type="non-terminal residue" evidence="1">
    <location>
        <position position="1"/>
    </location>
</feature>
<keyword evidence="1" id="KW-0675">Receptor</keyword>
<evidence type="ECO:0000313" key="1">
    <source>
        <dbReference type="EMBL" id="OWR49985.1"/>
    </source>
</evidence>
<dbReference type="OrthoDB" id="7383234at2759"/>
<keyword evidence="2" id="KW-1185">Reference proteome</keyword>
<dbReference type="eggNOG" id="ENOG502TBVX">
    <property type="taxonomic scope" value="Eukaryota"/>
</dbReference>
<dbReference type="EMBL" id="AGBW02009760">
    <property type="protein sequence ID" value="OWR49985.1"/>
    <property type="molecule type" value="Genomic_DNA"/>
</dbReference>
<comment type="caution">
    <text evidence="1">The sequence shown here is derived from an EMBL/GenBank/DDBJ whole genome shotgun (WGS) entry which is preliminary data.</text>
</comment>
<accession>A0A212F8B9</accession>
<proteinExistence type="predicted"/>
<dbReference type="Proteomes" id="UP000007151">
    <property type="component" value="Unassembled WGS sequence"/>
</dbReference>
<protein>
    <submittedName>
        <fullName evidence="1">Gustatory receptor 30</fullName>
    </submittedName>
</protein>
<dbReference type="AlphaFoldDB" id="A0A212F8B9"/>
<name>A0A212F8B9_DANPL</name>
<reference evidence="1 2" key="1">
    <citation type="journal article" date="2011" name="Cell">
        <title>The monarch butterfly genome yields insights into long-distance migration.</title>
        <authorList>
            <person name="Zhan S."/>
            <person name="Merlin C."/>
            <person name="Boore J.L."/>
            <person name="Reppert S.M."/>
        </authorList>
    </citation>
    <scope>NUCLEOTIDE SEQUENCE [LARGE SCALE GENOMIC DNA]</scope>
    <source>
        <strain evidence="1">F-2</strain>
    </source>
</reference>
<evidence type="ECO:0000313" key="2">
    <source>
        <dbReference type="Proteomes" id="UP000007151"/>
    </source>
</evidence>
<dbReference type="KEGG" id="dpl:KGM_214877B"/>
<sequence length="132" mass="15430">MFVSIICSLPKLISNVYHILLVFENHEPIQSIGFVLIHMCHTCFLLFSPCVVVELQCLEVDRIRLILVNQLLIEDDPKIRDDLQLFIQYTDVRKYQFKIWRCIPLNISLPIEIANICVSSVIVVINFTHLYD</sequence>
<organism evidence="1 2">
    <name type="scientific">Danaus plexippus plexippus</name>
    <dbReference type="NCBI Taxonomy" id="278856"/>
    <lineage>
        <taxon>Eukaryota</taxon>
        <taxon>Metazoa</taxon>
        <taxon>Ecdysozoa</taxon>
        <taxon>Arthropoda</taxon>
        <taxon>Hexapoda</taxon>
        <taxon>Insecta</taxon>
        <taxon>Pterygota</taxon>
        <taxon>Neoptera</taxon>
        <taxon>Endopterygota</taxon>
        <taxon>Lepidoptera</taxon>
        <taxon>Glossata</taxon>
        <taxon>Ditrysia</taxon>
        <taxon>Papilionoidea</taxon>
        <taxon>Nymphalidae</taxon>
        <taxon>Danainae</taxon>
        <taxon>Danaini</taxon>
        <taxon>Danaina</taxon>
        <taxon>Danaus</taxon>
        <taxon>Danaus</taxon>
    </lineage>
</organism>
<gene>
    <name evidence="1" type="ORF">KGM_214877B</name>
</gene>